<evidence type="ECO:0000256" key="1">
    <source>
        <dbReference type="ARBA" id="ARBA00006847"/>
    </source>
</evidence>
<dbReference type="GO" id="GO:0004519">
    <property type="term" value="F:endonuclease activity"/>
    <property type="evidence" value="ECO:0007669"/>
    <property type="project" value="UniProtKB-KW"/>
</dbReference>
<dbReference type="PROSITE" id="PS51643">
    <property type="entry name" value="HD_CAS3"/>
    <property type="match status" value="1"/>
</dbReference>
<dbReference type="InterPro" id="IPR014001">
    <property type="entry name" value="Helicase_ATP-bd"/>
</dbReference>
<keyword evidence="5" id="KW-0547">Nucleotide-binding</keyword>
<reference evidence="12 13" key="1">
    <citation type="submission" date="2021-03" db="EMBL/GenBank/DDBJ databases">
        <title>Genomic Encyclopedia of Type Strains, Phase IV (KMG-IV): sequencing the most valuable type-strain genomes for metagenomic binning, comparative biology and taxonomic classification.</title>
        <authorList>
            <person name="Goeker M."/>
        </authorList>
    </citation>
    <scope>NUCLEOTIDE SEQUENCE [LARGE SCALE GENOMIC DNA]</scope>
    <source>
        <strain evidence="12 13">DSM 101872</strain>
    </source>
</reference>
<keyword evidence="4" id="KW-0479">Metal-binding</keyword>
<comment type="similarity">
    <text evidence="1">In the N-terminal section; belongs to the CRISPR-associated nuclease Cas3-HD family.</text>
</comment>
<evidence type="ECO:0000256" key="3">
    <source>
        <dbReference type="ARBA" id="ARBA00022722"/>
    </source>
</evidence>
<gene>
    <name evidence="12" type="ORF">J2Z60_002172</name>
</gene>
<keyword evidence="7" id="KW-0347">Helicase</keyword>
<dbReference type="InterPro" id="IPR006474">
    <property type="entry name" value="Helicase_Cas3_CRISPR-ass_core"/>
</dbReference>
<dbReference type="GO" id="GO:0016787">
    <property type="term" value="F:hydrolase activity"/>
    <property type="evidence" value="ECO:0007669"/>
    <property type="project" value="UniProtKB-KW"/>
</dbReference>
<evidence type="ECO:0000256" key="4">
    <source>
        <dbReference type="ARBA" id="ARBA00022723"/>
    </source>
</evidence>
<dbReference type="InterPro" id="IPR054712">
    <property type="entry name" value="Cas3-like_dom"/>
</dbReference>
<keyword evidence="3" id="KW-0540">Nuclease</keyword>
<feature type="domain" description="HD Cas3-type" evidence="11">
    <location>
        <begin position="15"/>
        <end position="219"/>
    </location>
</feature>
<dbReference type="Proteomes" id="UP001519292">
    <property type="component" value="Unassembled WGS sequence"/>
</dbReference>
<keyword evidence="8" id="KW-0067">ATP-binding</keyword>
<dbReference type="SUPFAM" id="SSF52540">
    <property type="entry name" value="P-loop containing nucleoside triphosphate hydrolases"/>
    <property type="match status" value="1"/>
</dbReference>
<evidence type="ECO:0000256" key="9">
    <source>
        <dbReference type="ARBA" id="ARBA00023118"/>
    </source>
</evidence>
<evidence type="ECO:0000259" key="11">
    <source>
        <dbReference type="PROSITE" id="PS51643"/>
    </source>
</evidence>
<dbReference type="CDD" id="cd09641">
    <property type="entry name" value="Cas3''_I"/>
    <property type="match status" value="1"/>
</dbReference>
<dbReference type="Gene3D" id="1.10.3210.30">
    <property type="match status" value="1"/>
</dbReference>
<dbReference type="PROSITE" id="PS51192">
    <property type="entry name" value="HELICASE_ATP_BIND_1"/>
    <property type="match status" value="1"/>
</dbReference>
<keyword evidence="13" id="KW-1185">Reference proteome</keyword>
<dbReference type="InterPro" id="IPR027417">
    <property type="entry name" value="P-loop_NTPase"/>
</dbReference>
<name>A0ABS4MH20_9LACO</name>
<accession>A0ABS4MH20</accession>
<dbReference type="SMART" id="SM00487">
    <property type="entry name" value="DEXDc"/>
    <property type="match status" value="1"/>
</dbReference>
<comment type="similarity">
    <text evidence="2">In the central section; belongs to the CRISPR-associated helicase Cas3 family.</text>
</comment>
<proteinExistence type="inferred from homology"/>
<keyword evidence="6 12" id="KW-0378">Hydrolase</keyword>
<dbReference type="NCBIfam" id="TIGR01587">
    <property type="entry name" value="cas3_core"/>
    <property type="match status" value="1"/>
</dbReference>
<dbReference type="InterPro" id="IPR038257">
    <property type="entry name" value="CRISPR-assoc_Cas3_HD_sf"/>
</dbReference>
<feature type="domain" description="Helicase ATP-binding" evidence="10">
    <location>
        <begin position="275"/>
        <end position="474"/>
    </location>
</feature>
<dbReference type="RefSeq" id="WP_209687683.1">
    <property type="nucleotide sequence ID" value="NZ_JAGGLU010000023.1"/>
</dbReference>
<evidence type="ECO:0000256" key="5">
    <source>
        <dbReference type="ARBA" id="ARBA00022741"/>
    </source>
</evidence>
<evidence type="ECO:0000259" key="10">
    <source>
        <dbReference type="PROSITE" id="PS51192"/>
    </source>
</evidence>
<evidence type="ECO:0000313" key="12">
    <source>
        <dbReference type="EMBL" id="MBP2058971.1"/>
    </source>
</evidence>
<keyword evidence="12" id="KW-0255">Endonuclease</keyword>
<evidence type="ECO:0000256" key="2">
    <source>
        <dbReference type="ARBA" id="ARBA00009046"/>
    </source>
</evidence>
<dbReference type="CDD" id="cd17930">
    <property type="entry name" value="DEXHc_cas3"/>
    <property type="match status" value="1"/>
</dbReference>
<dbReference type="InterPro" id="IPR006483">
    <property type="entry name" value="CRISPR-assoc_Cas3_HD"/>
</dbReference>
<dbReference type="Pfam" id="PF00270">
    <property type="entry name" value="DEAD"/>
    <property type="match status" value="1"/>
</dbReference>
<dbReference type="Gene3D" id="3.40.50.300">
    <property type="entry name" value="P-loop containing nucleotide triphosphate hydrolases"/>
    <property type="match status" value="2"/>
</dbReference>
<dbReference type="Pfam" id="PF22590">
    <property type="entry name" value="Cas3-like_C_2"/>
    <property type="match status" value="1"/>
</dbReference>
<dbReference type="EMBL" id="JAGGLU010000023">
    <property type="protein sequence ID" value="MBP2058971.1"/>
    <property type="molecule type" value="Genomic_DNA"/>
</dbReference>
<protein>
    <submittedName>
        <fullName evidence="12">CRISPR-associated endonuclease/helicase Cas3</fullName>
        <ecNumber evidence="12">3.1.-.-</ecNumber>
        <ecNumber evidence="12">3.6.4.-</ecNumber>
    </submittedName>
</protein>
<evidence type="ECO:0000256" key="8">
    <source>
        <dbReference type="ARBA" id="ARBA00022840"/>
    </source>
</evidence>
<keyword evidence="9" id="KW-0051">Antiviral defense</keyword>
<evidence type="ECO:0000256" key="7">
    <source>
        <dbReference type="ARBA" id="ARBA00022806"/>
    </source>
</evidence>
<organism evidence="12 13">
    <name type="scientific">Lactobacillus colini</name>
    <dbReference type="NCBI Taxonomy" id="1819254"/>
    <lineage>
        <taxon>Bacteria</taxon>
        <taxon>Bacillati</taxon>
        <taxon>Bacillota</taxon>
        <taxon>Bacilli</taxon>
        <taxon>Lactobacillales</taxon>
        <taxon>Lactobacillaceae</taxon>
        <taxon>Lactobacillus</taxon>
    </lineage>
</organism>
<evidence type="ECO:0000256" key="6">
    <source>
        <dbReference type="ARBA" id="ARBA00022801"/>
    </source>
</evidence>
<dbReference type="EC" id="3.6.4.-" evidence="12"/>
<dbReference type="EC" id="3.1.-.-" evidence="12"/>
<sequence>MAEYIGHTKIDKNGKIIAIQSLRDHLLNSKKYAEKFGSELNIAHVTGLAAILHDLGKYRSEFQDYIKTGNEKRGSIDHSTFGGAFIKEYVTDYIQLNECDPNTRFNLQMLQNILMNAIFSHHNTNGLKDYLLTSNKSPFLERIQNFLDSKKNVNELKIIKNIFYSDVMSKANLDDYFNQAFTEFKRIVENILTNKDTTLPNLAMLGNYVYSCLLDADRTDAANFEYGKEVLNQNNSQKIFKTYYRRLVDKLDDMNKGKISQINQYRAEMSQECDDFATKKSGIYTLSLPTGGGKTLASMRLSLKHSILHNKKRIIYVLPYITIIEQNARVFREKLNNNENDTTNILEFHSNISQKLNTQYSNISHKQNNFEFQNLMDLAEDNWDSPIVITTMVQFLNTFYSSGTKNRRRLHNLCNSVIVFDEIQKLPIETTALFNYAINFLQEICNCNIILCTATQPALDKINDPKLNISKNAEIISDLDERIDQFKRVKFINKMFSNGRKSDLTCDEAAVKIFEATAKTDSILAVFNTISATEKVFTKLNELLIENNVQIPVYYLSTRMCPAHRKDVIKDIKNRLEENQPVICISTPLIEAGVDISFKSVFRSACGLDSIIQTAGRCNRNSETDCGYVYLISIKKEEENLERLKTIKAGQEIMLDMITSQQADITNLLDKNVVAQYFNIFYKKENLNGLTQGKRVGEYNLSDYVFRVGVKENNINTVPFSDFETIAKNFEVITQNTTSIIVPYGNKAKDIIAEINGVVKNKSDLKDLMKKAQSYIVNVYKNVFDTLDKERALEVISPENSNTAIYALKEGYYNEYTGLTTQFNADCVANIIF</sequence>
<evidence type="ECO:0000313" key="13">
    <source>
        <dbReference type="Proteomes" id="UP001519292"/>
    </source>
</evidence>
<dbReference type="InterPro" id="IPR011545">
    <property type="entry name" value="DEAD/DEAH_box_helicase_dom"/>
</dbReference>
<dbReference type="NCBIfam" id="TIGR01596">
    <property type="entry name" value="cas3_HD"/>
    <property type="match status" value="1"/>
</dbReference>
<comment type="caution">
    <text evidence="12">The sequence shown here is derived from an EMBL/GenBank/DDBJ whole genome shotgun (WGS) entry which is preliminary data.</text>
</comment>